<name>A0A0F8X025_9ZZZZ</name>
<dbReference type="EMBL" id="LAZR01062079">
    <property type="protein sequence ID" value="KKK62258.1"/>
    <property type="molecule type" value="Genomic_DNA"/>
</dbReference>
<dbReference type="AlphaFoldDB" id="A0A0F8X025"/>
<evidence type="ECO:0000313" key="1">
    <source>
        <dbReference type="EMBL" id="KKK62258.1"/>
    </source>
</evidence>
<reference evidence="1" key="1">
    <citation type="journal article" date="2015" name="Nature">
        <title>Complex archaea that bridge the gap between prokaryotes and eukaryotes.</title>
        <authorList>
            <person name="Spang A."/>
            <person name="Saw J.H."/>
            <person name="Jorgensen S.L."/>
            <person name="Zaremba-Niedzwiedzka K."/>
            <person name="Martijn J."/>
            <person name="Lind A.E."/>
            <person name="van Eijk R."/>
            <person name="Schleper C."/>
            <person name="Guy L."/>
            <person name="Ettema T.J."/>
        </authorList>
    </citation>
    <scope>NUCLEOTIDE SEQUENCE</scope>
</reference>
<sequence length="89" mass="10245">MSDCKCECKYEKIFTEEETEGMAWLDRVLEAVCEKGPNHRSFKKALAAAQAINKMEQHRHELHCAAHGLEERIMMFVHAQMHSMPEGQA</sequence>
<accession>A0A0F8X025</accession>
<proteinExistence type="predicted"/>
<protein>
    <submittedName>
        <fullName evidence="1">Uncharacterized protein</fullName>
    </submittedName>
</protein>
<comment type="caution">
    <text evidence="1">The sequence shown here is derived from an EMBL/GenBank/DDBJ whole genome shotgun (WGS) entry which is preliminary data.</text>
</comment>
<organism evidence="1">
    <name type="scientific">marine sediment metagenome</name>
    <dbReference type="NCBI Taxonomy" id="412755"/>
    <lineage>
        <taxon>unclassified sequences</taxon>
        <taxon>metagenomes</taxon>
        <taxon>ecological metagenomes</taxon>
    </lineage>
</organism>
<gene>
    <name evidence="1" type="ORF">LCGC14_3006130</name>
</gene>